<protein>
    <recommendedName>
        <fullName evidence="5">NPH3 domain-containing protein</fullName>
    </recommendedName>
</protein>
<dbReference type="OrthoDB" id="624345at2759"/>
<dbReference type="InterPro" id="IPR027356">
    <property type="entry name" value="NPH3_dom"/>
</dbReference>
<dbReference type="InterPro" id="IPR043454">
    <property type="entry name" value="NPH3/RPT2-like"/>
</dbReference>
<evidence type="ECO:0000256" key="4">
    <source>
        <dbReference type="SAM" id="MobiDB-lite"/>
    </source>
</evidence>
<evidence type="ECO:0000313" key="6">
    <source>
        <dbReference type="EMBL" id="MQL95385.1"/>
    </source>
</evidence>
<feature type="domain" description="NPH3" evidence="5">
    <location>
        <begin position="296"/>
        <end position="573"/>
    </location>
</feature>
<dbReference type="InterPro" id="IPR011333">
    <property type="entry name" value="SKP1/BTB/POZ_sf"/>
</dbReference>
<dbReference type="AlphaFoldDB" id="A0A843VHG1"/>
<comment type="similarity">
    <text evidence="3">Belongs to the NPH3 family.</text>
</comment>
<dbReference type="EMBL" id="NMUH01001788">
    <property type="protein sequence ID" value="MQL95385.1"/>
    <property type="molecule type" value="Genomic_DNA"/>
</dbReference>
<dbReference type="Pfam" id="PF03000">
    <property type="entry name" value="NPH3"/>
    <property type="match status" value="1"/>
</dbReference>
<name>A0A843VHG1_COLES</name>
<evidence type="ECO:0000256" key="1">
    <source>
        <dbReference type="ARBA" id="ARBA00004906"/>
    </source>
</evidence>
<dbReference type="UniPathway" id="UPA00143"/>
<dbReference type="PANTHER" id="PTHR32370">
    <property type="entry name" value="OS12G0117600 PROTEIN"/>
    <property type="match status" value="1"/>
</dbReference>
<dbReference type="SUPFAM" id="SSF54695">
    <property type="entry name" value="POZ domain"/>
    <property type="match status" value="1"/>
</dbReference>
<comment type="caution">
    <text evidence="6">The sequence shown here is derived from an EMBL/GenBank/DDBJ whole genome shotgun (WGS) entry which is preliminary data.</text>
</comment>
<keyword evidence="7" id="KW-1185">Reference proteome</keyword>
<evidence type="ECO:0000256" key="2">
    <source>
        <dbReference type="ARBA" id="ARBA00022786"/>
    </source>
</evidence>
<dbReference type="Proteomes" id="UP000652761">
    <property type="component" value="Unassembled WGS sequence"/>
</dbReference>
<reference evidence="6" key="1">
    <citation type="submission" date="2017-07" db="EMBL/GenBank/DDBJ databases">
        <title>Taro Niue Genome Assembly and Annotation.</title>
        <authorList>
            <person name="Atibalentja N."/>
            <person name="Keating K."/>
            <person name="Fields C.J."/>
        </authorList>
    </citation>
    <scope>NUCLEOTIDE SEQUENCE</scope>
    <source>
        <strain evidence="6">Niue_2</strain>
        <tissue evidence="6">Leaf</tissue>
    </source>
</reference>
<feature type="compositionally biased region" description="Low complexity" evidence="4">
    <location>
        <begin position="667"/>
        <end position="680"/>
    </location>
</feature>
<evidence type="ECO:0000256" key="3">
    <source>
        <dbReference type="PROSITE-ProRule" id="PRU00982"/>
    </source>
</evidence>
<keyword evidence="2" id="KW-0833">Ubl conjugation pathway</keyword>
<comment type="pathway">
    <text evidence="1">Protein modification; protein ubiquitination.</text>
</comment>
<feature type="region of interest" description="Disordered" evidence="4">
    <location>
        <begin position="665"/>
        <end position="688"/>
    </location>
</feature>
<evidence type="ECO:0000259" key="5">
    <source>
        <dbReference type="PROSITE" id="PS51649"/>
    </source>
</evidence>
<dbReference type="GO" id="GO:0016567">
    <property type="term" value="P:protein ubiquitination"/>
    <property type="evidence" value="ECO:0007669"/>
    <property type="project" value="UniProtKB-UniPathway"/>
</dbReference>
<gene>
    <name evidence="6" type="ORF">Taro_028056</name>
</gene>
<proteinExistence type="inferred from homology"/>
<sequence>MEKIWILYNTRRRSQSSEQHVPPTAGLNSRPSHTINIIKASAAKAIYVISCSLACIKAIIKRRGRCGKFPGFLNYSSGTIKETENPIAYWLRGYSRGNPILITVVMMCMWIQKVHLSIAHERISFSFMQFPLLSKSNRLRKLVLEESGESAGQIHLYNFPGGSKAFEICAKFCYGITVILNALNVVMARCAAEYLEMTEDTEKGNLISKIEIFLSSSILRGWKDSIIVLQTTKSLLPWSENLKIVGRCIDSIVSKISVDHCSVKWSYTYNKKLAVPDEIVEQGVRSQQMLSAVPRDWWVEDICGLDIDHFKKVMLAVEDKGLMPEDIIVEALKAYAVTWFPNSIDSLVSDEYIRKNRSLVETIICLVPCNRGSRYSCSFLFKLLKIVLLIEAEDKVKEEVVSRISMQLDKASVKDLLIPSKSSFDTIYDVQLVLTLVNRFMEQYGSIMDSDFLVKDEEIADHFALVNASLLTIGKLVDEYLAEISSDPNLPLTSFIECAKSIPEVARSNHDGLYTAIDVYLKEHSSLSKAEKKRICGLMDVKKLSRDASAHAAQNDRLPLRVIVQVLFFEQVRSAAEGLAVPSLQGAAQIALKVDEGSDTPASEHCKPITKQLKDLQISKDECANTGEKKTSKNSENRGNGLLLPSRSRRIFDKLWVGKVQIDNNRSSVTSGTGSSQSPSKIIESRGT</sequence>
<dbReference type="PROSITE" id="PS51649">
    <property type="entry name" value="NPH3"/>
    <property type="match status" value="1"/>
</dbReference>
<organism evidence="6 7">
    <name type="scientific">Colocasia esculenta</name>
    <name type="common">Wild taro</name>
    <name type="synonym">Arum esculentum</name>
    <dbReference type="NCBI Taxonomy" id="4460"/>
    <lineage>
        <taxon>Eukaryota</taxon>
        <taxon>Viridiplantae</taxon>
        <taxon>Streptophyta</taxon>
        <taxon>Embryophyta</taxon>
        <taxon>Tracheophyta</taxon>
        <taxon>Spermatophyta</taxon>
        <taxon>Magnoliopsida</taxon>
        <taxon>Liliopsida</taxon>
        <taxon>Araceae</taxon>
        <taxon>Aroideae</taxon>
        <taxon>Colocasieae</taxon>
        <taxon>Colocasia</taxon>
    </lineage>
</organism>
<accession>A0A843VHG1</accession>
<evidence type="ECO:0000313" key="7">
    <source>
        <dbReference type="Proteomes" id="UP000652761"/>
    </source>
</evidence>